<protein>
    <submittedName>
        <fullName evidence="1">Uncharacterized protein</fullName>
    </submittedName>
</protein>
<comment type="caution">
    <text evidence="1">The sequence shown here is derived from an EMBL/GenBank/DDBJ whole genome shotgun (WGS) entry which is preliminary data.</text>
</comment>
<keyword evidence="2" id="KW-1185">Reference proteome</keyword>
<name>A0ABS8UR37_DATST</name>
<organism evidence="1 2">
    <name type="scientific">Datura stramonium</name>
    <name type="common">Jimsonweed</name>
    <name type="synonym">Common thornapple</name>
    <dbReference type="NCBI Taxonomy" id="4076"/>
    <lineage>
        <taxon>Eukaryota</taxon>
        <taxon>Viridiplantae</taxon>
        <taxon>Streptophyta</taxon>
        <taxon>Embryophyta</taxon>
        <taxon>Tracheophyta</taxon>
        <taxon>Spermatophyta</taxon>
        <taxon>Magnoliopsida</taxon>
        <taxon>eudicotyledons</taxon>
        <taxon>Gunneridae</taxon>
        <taxon>Pentapetalae</taxon>
        <taxon>asterids</taxon>
        <taxon>lamiids</taxon>
        <taxon>Solanales</taxon>
        <taxon>Solanaceae</taxon>
        <taxon>Solanoideae</taxon>
        <taxon>Datureae</taxon>
        <taxon>Datura</taxon>
    </lineage>
</organism>
<reference evidence="1 2" key="1">
    <citation type="journal article" date="2021" name="BMC Genomics">
        <title>Datura genome reveals duplications of psychoactive alkaloid biosynthetic genes and high mutation rate following tissue culture.</title>
        <authorList>
            <person name="Rajewski A."/>
            <person name="Carter-House D."/>
            <person name="Stajich J."/>
            <person name="Litt A."/>
        </authorList>
    </citation>
    <scope>NUCLEOTIDE SEQUENCE [LARGE SCALE GENOMIC DNA]</scope>
    <source>
        <strain evidence="1">AR-01</strain>
    </source>
</reference>
<proteinExistence type="predicted"/>
<gene>
    <name evidence="1" type="ORF">HAX54_020371</name>
</gene>
<evidence type="ECO:0000313" key="1">
    <source>
        <dbReference type="EMBL" id="MCD9561314.1"/>
    </source>
</evidence>
<dbReference type="Proteomes" id="UP000823775">
    <property type="component" value="Unassembled WGS sequence"/>
</dbReference>
<evidence type="ECO:0000313" key="2">
    <source>
        <dbReference type="Proteomes" id="UP000823775"/>
    </source>
</evidence>
<dbReference type="EMBL" id="JACEIK010002460">
    <property type="protein sequence ID" value="MCD9561314.1"/>
    <property type="molecule type" value="Genomic_DNA"/>
</dbReference>
<sequence>MDDFPTETPSFSVASSNLDYEIVTNTKKMEEEAVEGSQFKPQELSSAAQDCFGVLHSLTTIDVRLTSSGTCTSLA</sequence>
<accession>A0ABS8UR37</accession>